<organism evidence="2 3">
    <name type="scientific">Elysia crispata</name>
    <name type="common">lettuce slug</name>
    <dbReference type="NCBI Taxonomy" id="231223"/>
    <lineage>
        <taxon>Eukaryota</taxon>
        <taxon>Metazoa</taxon>
        <taxon>Spiralia</taxon>
        <taxon>Lophotrochozoa</taxon>
        <taxon>Mollusca</taxon>
        <taxon>Gastropoda</taxon>
        <taxon>Heterobranchia</taxon>
        <taxon>Euthyneura</taxon>
        <taxon>Panpulmonata</taxon>
        <taxon>Sacoglossa</taxon>
        <taxon>Placobranchoidea</taxon>
        <taxon>Plakobranchidae</taxon>
        <taxon>Elysia</taxon>
    </lineage>
</organism>
<protein>
    <submittedName>
        <fullName evidence="2">Uncharacterized protein</fullName>
    </submittedName>
</protein>
<proteinExistence type="predicted"/>
<dbReference type="AlphaFoldDB" id="A0AAE0YSN9"/>
<evidence type="ECO:0000313" key="3">
    <source>
        <dbReference type="Proteomes" id="UP001283361"/>
    </source>
</evidence>
<keyword evidence="1" id="KW-0472">Membrane</keyword>
<feature type="transmembrane region" description="Helical" evidence="1">
    <location>
        <begin position="40"/>
        <end position="63"/>
    </location>
</feature>
<dbReference type="Gene3D" id="2.170.300.10">
    <property type="entry name" value="Tie2 ligand-binding domain superfamily"/>
    <property type="match status" value="1"/>
</dbReference>
<comment type="caution">
    <text evidence="2">The sequence shown here is derived from an EMBL/GenBank/DDBJ whole genome shotgun (WGS) entry which is preliminary data.</text>
</comment>
<keyword evidence="3" id="KW-1185">Reference proteome</keyword>
<accession>A0AAE0YSN9</accession>
<name>A0AAE0YSN9_9GAST</name>
<dbReference type="Proteomes" id="UP001283361">
    <property type="component" value="Unassembled WGS sequence"/>
</dbReference>
<evidence type="ECO:0000313" key="2">
    <source>
        <dbReference type="EMBL" id="KAK3756292.1"/>
    </source>
</evidence>
<sequence length="143" mass="15566">MCVTVVRERAKQAVNQGTQKPSVIKNAQKVTMVKNVQRHAVTTVLEIDISVIMSLVLVTWVVIQDIRAIYVHKSALMVSMAMDVRYQGSSCIKFCPRGRYGHGCTETCSKNCAGADSACNHVDGSCDQGCDLGYLPPVCNVSK</sequence>
<keyword evidence="1" id="KW-0812">Transmembrane</keyword>
<evidence type="ECO:0000256" key="1">
    <source>
        <dbReference type="SAM" id="Phobius"/>
    </source>
</evidence>
<keyword evidence="1" id="KW-1133">Transmembrane helix</keyword>
<reference evidence="2" key="1">
    <citation type="journal article" date="2023" name="G3 (Bethesda)">
        <title>A reference genome for the long-term kleptoplast-retaining sea slug Elysia crispata morphotype clarki.</title>
        <authorList>
            <person name="Eastman K.E."/>
            <person name="Pendleton A.L."/>
            <person name="Shaikh M.A."/>
            <person name="Suttiyut T."/>
            <person name="Ogas R."/>
            <person name="Tomko P."/>
            <person name="Gavelis G."/>
            <person name="Widhalm J.R."/>
            <person name="Wisecaver J.H."/>
        </authorList>
    </citation>
    <scope>NUCLEOTIDE SEQUENCE</scope>
    <source>
        <strain evidence="2">ECLA1</strain>
    </source>
</reference>
<dbReference type="EMBL" id="JAWDGP010005526">
    <property type="protein sequence ID" value="KAK3756292.1"/>
    <property type="molecule type" value="Genomic_DNA"/>
</dbReference>
<gene>
    <name evidence="2" type="ORF">RRG08_029558</name>
</gene>